<dbReference type="EMBL" id="JACHLL010000003">
    <property type="protein sequence ID" value="MBB6341641.1"/>
    <property type="molecule type" value="Genomic_DNA"/>
</dbReference>
<protein>
    <submittedName>
        <fullName evidence="1">Uncharacterized protein</fullName>
    </submittedName>
</protein>
<dbReference type="AlphaFoldDB" id="A0A7X0BST2"/>
<comment type="caution">
    <text evidence="1">The sequence shown here is derived from an EMBL/GenBank/DDBJ whole genome shotgun (WGS) entry which is preliminary data.</text>
</comment>
<gene>
    <name evidence="1" type="ORF">HNP49_001809</name>
</gene>
<accession>A0A7X0BST2</accession>
<dbReference type="RefSeq" id="WP_184682561.1">
    <property type="nucleotide sequence ID" value="NZ_JACHLL010000003.1"/>
</dbReference>
<keyword evidence="2" id="KW-1185">Reference proteome</keyword>
<name>A0A7X0BST2_9PSED</name>
<evidence type="ECO:0000313" key="1">
    <source>
        <dbReference type="EMBL" id="MBB6341641.1"/>
    </source>
</evidence>
<organism evidence="1 2">
    <name type="scientific">Pseudomonas fluvialis</name>
    <dbReference type="NCBI Taxonomy" id="1793966"/>
    <lineage>
        <taxon>Bacteria</taxon>
        <taxon>Pseudomonadati</taxon>
        <taxon>Pseudomonadota</taxon>
        <taxon>Gammaproteobacteria</taxon>
        <taxon>Pseudomonadales</taxon>
        <taxon>Pseudomonadaceae</taxon>
        <taxon>Pseudomonas</taxon>
    </lineage>
</organism>
<sequence length="125" mass="13897">MQLEDLPGARCVIGLRYFDEQGQLLHQSQLCGTVESADAEQGIRVLLQGAADGEAAHFSLPPALQAWFRAPPGHYRDQEGRVDMRDPDYLVSWDIERTRGNAGEGQHQWWRWKAVSVAPSVGAAQ</sequence>
<reference evidence="1 2" key="1">
    <citation type="submission" date="2020-08" db="EMBL/GenBank/DDBJ databases">
        <title>Functional genomics of gut bacteria from endangered species of beetles.</title>
        <authorList>
            <person name="Carlos-Shanley C."/>
        </authorList>
    </citation>
    <scope>NUCLEOTIDE SEQUENCE [LARGE SCALE GENOMIC DNA]</scope>
    <source>
        <strain evidence="1 2">S00202</strain>
    </source>
</reference>
<dbReference type="Proteomes" id="UP000557193">
    <property type="component" value="Unassembled WGS sequence"/>
</dbReference>
<evidence type="ECO:0000313" key="2">
    <source>
        <dbReference type="Proteomes" id="UP000557193"/>
    </source>
</evidence>
<proteinExistence type="predicted"/>